<dbReference type="InterPro" id="IPR036701">
    <property type="entry name" value="RraB-like_sf"/>
</dbReference>
<organism evidence="3 4">
    <name type="scientific">Rodentibacter caecimuris</name>
    <dbReference type="NCBI Taxonomy" id="1796644"/>
    <lineage>
        <taxon>Bacteria</taxon>
        <taxon>Pseudomonadati</taxon>
        <taxon>Pseudomonadota</taxon>
        <taxon>Gammaproteobacteria</taxon>
        <taxon>Pasteurellales</taxon>
        <taxon>Pasteurellaceae</taxon>
        <taxon>Rodentibacter</taxon>
    </lineage>
</organism>
<dbReference type="Pfam" id="PF05117">
    <property type="entry name" value="DUF695"/>
    <property type="match status" value="1"/>
</dbReference>
<evidence type="ECO:0000313" key="3">
    <source>
        <dbReference type="EMBL" id="OOF69573.1"/>
    </source>
</evidence>
<feature type="domain" description="DUF695" evidence="1">
    <location>
        <begin position="6"/>
        <end position="131"/>
    </location>
</feature>
<dbReference type="RefSeq" id="WP_077463296.1">
    <property type="nucleotide sequence ID" value="NZ_MLAA01000025.1"/>
</dbReference>
<protein>
    <submittedName>
        <fullName evidence="3">TIGR01619 family protein</fullName>
    </submittedName>
</protein>
<evidence type="ECO:0000313" key="4">
    <source>
        <dbReference type="Proteomes" id="UP000188820"/>
    </source>
</evidence>
<dbReference type="InterPro" id="IPR016097">
    <property type="entry name" value="DUF695"/>
</dbReference>
<dbReference type="Proteomes" id="UP000188820">
    <property type="component" value="Unassembled WGS sequence"/>
</dbReference>
<dbReference type="InterPro" id="IPR009671">
    <property type="entry name" value="RraB_dom"/>
</dbReference>
<keyword evidence="4" id="KW-1185">Reference proteome</keyword>
<accession>A0ABX3KXY6</accession>
<dbReference type="EMBL" id="MLAA01000025">
    <property type="protein sequence ID" value="OOF69573.1"/>
    <property type="molecule type" value="Genomic_DNA"/>
</dbReference>
<dbReference type="InterPro" id="IPR006506">
    <property type="entry name" value="CHP01619"/>
</dbReference>
<proteinExistence type="predicted"/>
<dbReference type="Gene3D" id="3.30.70.970">
    <property type="entry name" value="RraB-like"/>
    <property type="match status" value="1"/>
</dbReference>
<gene>
    <name evidence="3" type="ORF">BKG89_06090</name>
</gene>
<name>A0ABX3KXY6_9PAST</name>
<evidence type="ECO:0000259" key="1">
    <source>
        <dbReference type="Pfam" id="PF05117"/>
    </source>
</evidence>
<sequence>MNTLGWQHYRSLVNEFPAVFTVNLDNVEQFRNRQNHKILQFCIDYQGGEDGLPTELSYNPLLDKIFICVTQIISLENVFFAGYFVAGYQAKLHFYCADETLILDALQQFDFVRDIQIQEDPNWDIYFDFLLASPLELKMNTTEELLNLLKDSGRNLSDMYLVEHTFHFDQEEKMFPFMDELSLGNYSFITLKYANQPIQEDENESPYYMVKLEQELSFDNPAIFEQVESFEQLANQFEGEYIGWECDALNRQRNQFLQ</sequence>
<reference evidence="3 4" key="1">
    <citation type="submission" date="2016-10" db="EMBL/GenBank/DDBJ databases">
        <title>Rodentibacter gen. nov. and new species.</title>
        <authorList>
            <person name="Christensen H."/>
        </authorList>
    </citation>
    <scope>NUCLEOTIDE SEQUENCE [LARGE SCALE GENOMIC DNA]</scope>
    <source>
        <strain evidence="3 4">1998236014</strain>
    </source>
</reference>
<evidence type="ECO:0000259" key="2">
    <source>
        <dbReference type="Pfam" id="PF06877"/>
    </source>
</evidence>
<feature type="domain" description="Regulator of ribonuclease activity B" evidence="2">
    <location>
        <begin position="141"/>
        <end position="246"/>
    </location>
</feature>
<comment type="caution">
    <text evidence="3">The sequence shown here is derived from an EMBL/GenBank/DDBJ whole genome shotgun (WGS) entry which is preliminary data.</text>
</comment>
<dbReference type="Pfam" id="PF06877">
    <property type="entry name" value="RraB"/>
    <property type="match status" value="1"/>
</dbReference>
<dbReference type="NCBIfam" id="TIGR01619">
    <property type="entry name" value="hyp_HI0040"/>
    <property type="match status" value="1"/>
</dbReference>
<dbReference type="SUPFAM" id="SSF89946">
    <property type="entry name" value="Hypothetical protein VC0424"/>
    <property type="match status" value="1"/>
</dbReference>